<gene>
    <name evidence="6" type="ordered locus">VV1974</name>
</gene>
<dbReference type="InterPro" id="IPR029046">
    <property type="entry name" value="LolA/LolB/LppX"/>
</dbReference>
<name>Q7MK36_VIBVY</name>
<proteinExistence type="predicted"/>
<dbReference type="PANTHER" id="PTHR37507">
    <property type="entry name" value="SPORULATION PROTEIN YDCC"/>
    <property type="match status" value="1"/>
</dbReference>
<evidence type="ECO:0000256" key="4">
    <source>
        <dbReference type="ARBA" id="ARBA00022927"/>
    </source>
</evidence>
<protein>
    <recommendedName>
        <fullName evidence="5">Uncharacterized protein TP-0789 domain-containing protein</fullName>
    </recommendedName>
</protein>
<feature type="domain" description="Uncharacterized protein TP-0789" evidence="5">
    <location>
        <begin position="118"/>
        <end position="300"/>
    </location>
</feature>
<evidence type="ECO:0000313" key="6">
    <source>
        <dbReference type="EMBL" id="BAC94738.1"/>
    </source>
</evidence>
<comment type="subunit">
    <text evidence="1">Monomer.</text>
</comment>
<dbReference type="Proteomes" id="UP000002675">
    <property type="component" value="Chromosome I"/>
</dbReference>
<evidence type="ECO:0000259" key="5">
    <source>
        <dbReference type="Pfam" id="PF17131"/>
    </source>
</evidence>
<dbReference type="Pfam" id="PF17131">
    <property type="entry name" value="LolA_like"/>
    <property type="match status" value="1"/>
</dbReference>
<dbReference type="GO" id="GO:0015031">
    <property type="term" value="P:protein transport"/>
    <property type="evidence" value="ECO:0007669"/>
    <property type="project" value="UniProtKB-KW"/>
</dbReference>
<dbReference type="PANTHER" id="PTHR37507:SF2">
    <property type="entry name" value="SPORULATION PROTEIN YDCC"/>
    <property type="match status" value="1"/>
</dbReference>
<evidence type="ECO:0000256" key="1">
    <source>
        <dbReference type="ARBA" id="ARBA00011245"/>
    </source>
</evidence>
<dbReference type="AlphaFoldDB" id="Q7MK36"/>
<reference evidence="6 7" key="1">
    <citation type="journal article" date="2003" name="Genome Res.">
        <title>Comparative genome analysis of Vibrio vulnificus, a marine pathogen.</title>
        <authorList>
            <person name="Chen C.Y."/>
            <person name="Wu K.M."/>
            <person name="Chang Y.C."/>
            <person name="Chang C.H."/>
            <person name="Tsai H.C."/>
            <person name="Liao T.L."/>
            <person name="Liu Y.M."/>
            <person name="Chen H.J."/>
            <person name="Shen A.B."/>
            <person name="Li J.C."/>
            <person name="Su T.L."/>
            <person name="Shao C.P."/>
            <person name="Lee C.T."/>
            <person name="Hor L.I."/>
            <person name="Tsai S.F."/>
        </authorList>
    </citation>
    <scope>NUCLEOTIDE SEQUENCE [LARGE SCALE GENOMIC DNA]</scope>
    <source>
        <strain evidence="6 7">YJ016</strain>
    </source>
</reference>
<dbReference type="KEGG" id="vvy:VV1974"/>
<keyword evidence="2" id="KW-0813">Transport</keyword>
<evidence type="ECO:0000313" key="7">
    <source>
        <dbReference type="Proteomes" id="UP000002675"/>
    </source>
</evidence>
<dbReference type="CDD" id="cd16329">
    <property type="entry name" value="LolA_like"/>
    <property type="match status" value="1"/>
</dbReference>
<organism evidence="6 7">
    <name type="scientific">Vibrio vulnificus (strain YJ016)</name>
    <dbReference type="NCBI Taxonomy" id="196600"/>
    <lineage>
        <taxon>Bacteria</taxon>
        <taxon>Pseudomonadati</taxon>
        <taxon>Pseudomonadota</taxon>
        <taxon>Gammaproteobacteria</taxon>
        <taxon>Vibrionales</taxon>
        <taxon>Vibrionaceae</taxon>
        <taxon>Vibrio</taxon>
    </lineage>
</organism>
<evidence type="ECO:0000256" key="3">
    <source>
        <dbReference type="ARBA" id="ARBA00022729"/>
    </source>
</evidence>
<sequence>MIQRNTPNRTPLTSRTKHPFNRIKHNKDIKMKRLSIQKLNTMAVVAALFTALSAALGVTPAMANDQAKGLEIAKERKQRDLGWGDSVATMEMLLKNAQGESSLRLMRLKSLEVEADGDKGLTIFDEPRDVQGTAFLNHSHISDADDQWLYLPALKRVKRISSRNKSGPFMGSEFAYEDLSSFELEKYRFAYLGDESIDGENAFVIEQVPTDENSGYTRQLVWLDQQHYRPLKMEFYDRKNALLKTLVFNEYQQYLNQYWRAHKMTMVNHQTGKSTELTTNAMAFRTGLTESDFEQNVLKRIK</sequence>
<accession>Q7MK36</accession>
<keyword evidence="4" id="KW-0653">Protein transport</keyword>
<keyword evidence="3" id="KW-0732">Signal</keyword>
<evidence type="ECO:0000256" key="2">
    <source>
        <dbReference type="ARBA" id="ARBA00022448"/>
    </source>
</evidence>
<dbReference type="Gene3D" id="2.50.20.10">
    <property type="entry name" value="Lipoprotein localisation LolA/LolB/LppX"/>
    <property type="match status" value="1"/>
</dbReference>
<dbReference type="HOGENOM" id="CLU_074356_1_0_6"/>
<dbReference type="InterPro" id="IPR033399">
    <property type="entry name" value="TP_0789-like"/>
</dbReference>
<dbReference type="EMBL" id="BA000037">
    <property type="protein sequence ID" value="BAC94738.1"/>
    <property type="molecule type" value="Genomic_DNA"/>
</dbReference>
<dbReference type="SUPFAM" id="SSF89392">
    <property type="entry name" value="Prokaryotic lipoproteins and lipoprotein localization factors"/>
    <property type="match status" value="1"/>
</dbReference>
<dbReference type="eggNOG" id="COG2834">
    <property type="taxonomic scope" value="Bacteria"/>
</dbReference>
<dbReference type="InterPro" id="IPR052944">
    <property type="entry name" value="Sporulation_related"/>
</dbReference>
<dbReference type="STRING" id="672.VV93_v1c17360"/>